<proteinExistence type="predicted"/>
<reference evidence="1 2" key="1">
    <citation type="submission" date="2020-02" db="EMBL/GenBank/DDBJ databases">
        <authorList>
            <person name="Ma Q."/>
            <person name="Huang Y."/>
            <person name="Song X."/>
            <person name="Pei D."/>
        </authorList>
    </citation>
    <scope>NUCLEOTIDE SEQUENCE [LARGE SCALE GENOMIC DNA]</scope>
    <source>
        <strain evidence="1">Sxm20200214</strain>
        <tissue evidence="1">Leaf</tissue>
    </source>
</reference>
<evidence type="ECO:0000313" key="1">
    <source>
        <dbReference type="EMBL" id="KAG2319244.1"/>
    </source>
</evidence>
<comment type="caution">
    <text evidence="1">The sequence shown here is derived from an EMBL/GenBank/DDBJ whole genome shotgun (WGS) entry which is preliminary data.</text>
</comment>
<dbReference type="AlphaFoldDB" id="A0A8X7VWH7"/>
<protein>
    <submittedName>
        <fullName evidence="1">Uncharacterized protein</fullName>
    </submittedName>
</protein>
<dbReference type="Proteomes" id="UP000886595">
    <property type="component" value="Unassembled WGS sequence"/>
</dbReference>
<sequence length="65" mass="7003">MDESKGTMLITTAVSPINSQRLGHWTDPYTAFISGLLLTKLIGTEEDEVATSSSAAHRAQIDVLL</sequence>
<accession>A0A8X7VWH7</accession>
<gene>
    <name evidence="1" type="ORF">Bca52824_012457</name>
</gene>
<name>A0A8X7VWH7_BRACI</name>
<organism evidence="1 2">
    <name type="scientific">Brassica carinata</name>
    <name type="common">Ethiopian mustard</name>
    <name type="synonym">Abyssinian cabbage</name>
    <dbReference type="NCBI Taxonomy" id="52824"/>
    <lineage>
        <taxon>Eukaryota</taxon>
        <taxon>Viridiplantae</taxon>
        <taxon>Streptophyta</taxon>
        <taxon>Embryophyta</taxon>
        <taxon>Tracheophyta</taxon>
        <taxon>Spermatophyta</taxon>
        <taxon>Magnoliopsida</taxon>
        <taxon>eudicotyledons</taxon>
        <taxon>Gunneridae</taxon>
        <taxon>Pentapetalae</taxon>
        <taxon>rosids</taxon>
        <taxon>malvids</taxon>
        <taxon>Brassicales</taxon>
        <taxon>Brassicaceae</taxon>
        <taxon>Brassiceae</taxon>
        <taxon>Brassica</taxon>
    </lineage>
</organism>
<dbReference type="EMBL" id="JAAMPC010000003">
    <property type="protein sequence ID" value="KAG2319244.1"/>
    <property type="molecule type" value="Genomic_DNA"/>
</dbReference>
<evidence type="ECO:0000313" key="2">
    <source>
        <dbReference type="Proteomes" id="UP000886595"/>
    </source>
</evidence>
<keyword evidence="2" id="KW-1185">Reference proteome</keyword>